<dbReference type="EMBL" id="ABCS01000022">
    <property type="protein sequence ID" value="EDM79197.1"/>
    <property type="molecule type" value="Genomic_DNA"/>
</dbReference>
<gene>
    <name evidence="4" type="ORF">PPSIR1_27563</name>
</gene>
<dbReference type="InterPro" id="IPR029058">
    <property type="entry name" value="AB_hydrolase_fold"/>
</dbReference>
<dbReference type="Gene3D" id="3.40.50.1820">
    <property type="entry name" value="alpha/beta hydrolase"/>
    <property type="match status" value="1"/>
</dbReference>
<name>A6G4S7_9BACT</name>
<reference evidence="4 5" key="1">
    <citation type="submission" date="2007-06" db="EMBL/GenBank/DDBJ databases">
        <authorList>
            <person name="Shimkets L."/>
            <person name="Ferriera S."/>
            <person name="Johnson J."/>
            <person name="Kravitz S."/>
            <person name="Beeson K."/>
            <person name="Sutton G."/>
            <person name="Rogers Y.-H."/>
            <person name="Friedman R."/>
            <person name="Frazier M."/>
            <person name="Venter J.C."/>
        </authorList>
    </citation>
    <scope>NUCLEOTIDE SEQUENCE [LARGE SCALE GENOMIC DNA]</scope>
    <source>
        <strain evidence="4 5">SIR-1</strain>
    </source>
</reference>
<keyword evidence="1" id="KW-0378">Hydrolase</keyword>
<accession>A6G4S7</accession>
<dbReference type="GO" id="GO:0003847">
    <property type="term" value="F:1-alkyl-2-acetylglycerophosphocholine esterase activity"/>
    <property type="evidence" value="ECO:0007669"/>
    <property type="project" value="TreeGrafter"/>
</dbReference>
<protein>
    <submittedName>
        <fullName evidence="4">Uncharacterized protein</fullName>
    </submittedName>
</protein>
<comment type="caution">
    <text evidence="4">The sequence shown here is derived from an EMBL/GenBank/DDBJ whole genome shotgun (WGS) entry which is preliminary data.</text>
</comment>
<organism evidence="4 5">
    <name type="scientific">Plesiocystis pacifica SIR-1</name>
    <dbReference type="NCBI Taxonomy" id="391625"/>
    <lineage>
        <taxon>Bacteria</taxon>
        <taxon>Pseudomonadati</taxon>
        <taxon>Myxococcota</taxon>
        <taxon>Polyangia</taxon>
        <taxon>Nannocystales</taxon>
        <taxon>Nannocystaceae</taxon>
        <taxon>Plesiocystis</taxon>
    </lineage>
</organism>
<evidence type="ECO:0000256" key="2">
    <source>
        <dbReference type="ARBA" id="ARBA00022963"/>
    </source>
</evidence>
<evidence type="ECO:0000256" key="1">
    <source>
        <dbReference type="ARBA" id="ARBA00022801"/>
    </source>
</evidence>
<sequence length="341" mass="36119">MAFELAGEGDARDLSVELWYPASVDAKAAADMGQEIASFVPDDPDAATFAGLLAEAPAECVRSQTMSAPAPASALVDMAELGDSLPTVVFSHCHGCTRFSSFSLAEHLASHGFLVAAVNHTGNTLFEALDETLLPLDASTLDLRADDVRRVIDELLDPGAVELPEALVGVADEQRLGVFGHSFGAITTGKVLQDDDRAMAGVAIAAPIENPLLPGVTMAAIAEPLAMFVAIEDNSITEFGNQAIRTNFQMANTPAWKLEFVDTGHFAYSDMAGLYEGFAAGCGEGERQTDGTPFTYLDPFVVRDLAAGRIAAFFAMHLLDDADAQAQLEQADPLLEIEVRP</sequence>
<dbReference type="GO" id="GO:0016042">
    <property type="term" value="P:lipid catabolic process"/>
    <property type="evidence" value="ECO:0007669"/>
    <property type="project" value="UniProtKB-KW"/>
</dbReference>
<dbReference type="PANTHER" id="PTHR10272">
    <property type="entry name" value="PLATELET-ACTIVATING FACTOR ACETYLHYDROLASE"/>
    <property type="match status" value="1"/>
</dbReference>
<proteinExistence type="predicted"/>
<dbReference type="SUPFAM" id="SSF53474">
    <property type="entry name" value="alpha/beta-Hydrolases"/>
    <property type="match status" value="1"/>
</dbReference>
<keyword evidence="5" id="KW-1185">Reference proteome</keyword>
<dbReference type="Pfam" id="PF03403">
    <property type="entry name" value="PAF-AH_p_II"/>
    <property type="match status" value="1"/>
</dbReference>
<evidence type="ECO:0000256" key="3">
    <source>
        <dbReference type="ARBA" id="ARBA00023098"/>
    </source>
</evidence>
<dbReference type="AlphaFoldDB" id="A6G4S7"/>
<dbReference type="STRING" id="391625.PPSIR1_27563"/>
<evidence type="ECO:0000313" key="5">
    <source>
        <dbReference type="Proteomes" id="UP000005801"/>
    </source>
</evidence>
<dbReference type="Proteomes" id="UP000005801">
    <property type="component" value="Unassembled WGS sequence"/>
</dbReference>
<keyword evidence="2" id="KW-0442">Lipid degradation</keyword>
<dbReference type="PANTHER" id="PTHR10272:SF0">
    <property type="entry name" value="PLATELET-ACTIVATING FACTOR ACETYLHYDROLASE"/>
    <property type="match status" value="1"/>
</dbReference>
<keyword evidence="3" id="KW-0443">Lipid metabolism</keyword>
<evidence type="ECO:0000313" key="4">
    <source>
        <dbReference type="EMBL" id="EDM79197.1"/>
    </source>
</evidence>
<dbReference type="eggNOG" id="COG4188">
    <property type="taxonomic scope" value="Bacteria"/>
</dbReference>